<dbReference type="EMBL" id="JBHTBH010000004">
    <property type="protein sequence ID" value="MFC7328096.1"/>
    <property type="molecule type" value="Genomic_DNA"/>
</dbReference>
<evidence type="ECO:0000313" key="2">
    <source>
        <dbReference type="Proteomes" id="UP001596540"/>
    </source>
</evidence>
<keyword evidence="2" id="KW-1185">Reference proteome</keyword>
<accession>A0ABW2KDK0</accession>
<proteinExistence type="predicted"/>
<protein>
    <submittedName>
        <fullName evidence="1">Uncharacterized protein</fullName>
    </submittedName>
</protein>
<gene>
    <name evidence="1" type="ORF">ACFQRF_10125</name>
</gene>
<name>A0ABW2KDK0_9ACTN</name>
<comment type="caution">
    <text evidence="1">The sequence shown here is derived from an EMBL/GenBank/DDBJ whole genome shotgun (WGS) entry which is preliminary data.</text>
</comment>
<reference evidence="2" key="1">
    <citation type="journal article" date="2019" name="Int. J. Syst. Evol. Microbiol.">
        <title>The Global Catalogue of Microorganisms (GCM) 10K type strain sequencing project: providing services to taxonomists for standard genome sequencing and annotation.</title>
        <authorList>
            <consortium name="The Broad Institute Genomics Platform"/>
            <consortium name="The Broad Institute Genome Sequencing Center for Infectious Disease"/>
            <person name="Wu L."/>
            <person name="Ma J."/>
        </authorList>
    </citation>
    <scope>NUCLEOTIDE SEQUENCE [LARGE SCALE GENOMIC DNA]</scope>
    <source>
        <strain evidence="2">CGMCC 4.7382</strain>
    </source>
</reference>
<evidence type="ECO:0000313" key="1">
    <source>
        <dbReference type="EMBL" id="MFC7328096.1"/>
    </source>
</evidence>
<organism evidence="1 2">
    <name type="scientific">Marinactinospora rubrisoli</name>
    <dbReference type="NCBI Taxonomy" id="2715399"/>
    <lineage>
        <taxon>Bacteria</taxon>
        <taxon>Bacillati</taxon>
        <taxon>Actinomycetota</taxon>
        <taxon>Actinomycetes</taxon>
        <taxon>Streptosporangiales</taxon>
        <taxon>Nocardiopsidaceae</taxon>
        <taxon>Marinactinospora</taxon>
    </lineage>
</organism>
<sequence length="94" mass="9967">MGADTALARGIAERVLRCPEVLEMCPLPGDDGHAGPTTGVVVTSDSIEIRVRARRDRPLPLVAAQIQAAVGQLVPGHSLRLYIDGSDSTHDLPF</sequence>
<dbReference type="Proteomes" id="UP001596540">
    <property type="component" value="Unassembled WGS sequence"/>
</dbReference>
<dbReference type="RefSeq" id="WP_379870740.1">
    <property type="nucleotide sequence ID" value="NZ_JBHTBH010000004.1"/>
</dbReference>